<feature type="domain" description="DUF5979" evidence="3">
    <location>
        <begin position="2309"/>
        <end position="2408"/>
    </location>
</feature>
<name>A0ABQ1RXM8_9MICO</name>
<feature type="region of interest" description="Disordered" evidence="1">
    <location>
        <begin position="882"/>
        <end position="904"/>
    </location>
</feature>
<evidence type="ECO:0000256" key="1">
    <source>
        <dbReference type="SAM" id="MobiDB-lite"/>
    </source>
</evidence>
<dbReference type="PANTHER" id="PTHR34819">
    <property type="entry name" value="LARGE CYSTEINE-RICH PERIPLASMIC PROTEIN OMCB"/>
    <property type="match status" value="1"/>
</dbReference>
<feature type="domain" description="DUF5979" evidence="3">
    <location>
        <begin position="2520"/>
        <end position="2618"/>
    </location>
</feature>
<feature type="region of interest" description="Disordered" evidence="1">
    <location>
        <begin position="840"/>
        <end position="864"/>
    </location>
</feature>
<keyword evidence="5" id="KW-1185">Reference proteome</keyword>
<keyword evidence="2" id="KW-0812">Transmembrane</keyword>
<gene>
    <name evidence="4" type="ORF">GCM10007269_25520</name>
</gene>
<sequence length="2781" mass="285843">MIGGGLPAAYAADGDLEPVKTASVTEVAPGQSFSYAIGVSCTSITTGCVNATLTDTVPDAFEILDATIGTGLDGDLTITGQTVDVAFTMPIANGGQGVPGGTTGSVTIEVRLRADTPYEANGIPIRNTATTDGDSQTSGPLPSFADVTPVIPLSLAVTASKTIDPASAVAAPGQAVTATVTAQNASNALAESMMIVDPIDPATPGNPFDTLPFTGLGAVTYPAGADQAQTEVWDGAAWVPGPVVAATAPPTTPASVDDADVRGVRITFTDTDDSGIAADASASAEIGMEHPDDIGEITDDVTVTNTTRSTVARDGTTASGDGSATHQIIAEDIEITTQKSFDPSSVAAGDATTATITSGNASEFPLAELTITEPAMPGGDPYADGFDQSMQFAGFDTAITYPQGATGATITYYYADGTEEGPVAFADGAVPPAPAGDPVRFQISFTGQIAPETQVVIPFGVQTDPDQAGYPATITNTATTTGTSAGGAEVSQDGSADLLVYEAHIETTTSKSIYPGTILDRPGEWELVTLNGMIDPFPQTTTDADTLVVQDPAVVPYAVDDTFWDTFDATAITETAVPARSTLTINYWNGTDWVPLLDENGDEVIVAGPTVFSMDIPPTEQDEILGLQFVYEADDGSSFAAGTTVEPHFTAEVRETERDPATTTTPPVDIENCAVTSASTTDTQSAADGDAIGCANSHLDPYDPDGDGPDVIDKTLAPEIVTSRSAADVRAQLHWSTGGLSGIEQVTVQDEAAPGSLADVGDSFYDAFDLVGVDAITADMDPYLQFDQITGVEIWDGAQWREIANDPCPDACVGGFPGVTFVDNDRDDALGVRLVFEESEDRADAAAGDPTAPPVGSGVARSSGNDRRVDLHFELRDTRRSDGVPATGALDYNVTEDPDDPAVGTVGNTAAVTGTTDGEQFIRTEDGATIGIVDVPLNVDTSKTWSNSPFGIPPEGTPTSDFPTGRVTLDATNRTATRVDTLTIADPAPGSPQNPFTYFDLDDIRDIVVPTGAVADETSVVLSRDTDDDGIADSGSATEHTIAEAEALEAADMTDVVGIVVTFEGRIDPDASAAVVMDLRMREFVRGTADDPVDLDDSPVTNVSQATVADAGGGTSGNTPTDQASAQVEFADLSLDVATQKSFAPDAQTEPDDGPVVMTLTGQPTGSARTQGMRIDDEDTSFWNAFDYVGIDPSFTLTSPINRVRMDVLTGATFTPLGDEILRTGGDWIEGEFLTQADFLANTLPTGVDPDEVQAIRFTFAELDDAGEPQQWENPIDPVQNVPVLVQRRADLRTGGEVPSDRSDLEAAPGENSPGEFTNDITTTVCANLQATCAPGEVGVVTAIATDTIRYVHATSAVEITKTPTEGSQFAPATPIPYVISVTNTGQWPIENPVIVDDPTADGQLILDPDAGPEGPYTYTSSTASMPTDTELVDVEESDDALTFTFPEGSVLEPGETYAVGIDLVIAPGVEGGTEIENTASVSGDRPFDECNGAAGPTDDCATDTFITVLAAGAVRSGKLVRPIDQELGSFDNNTGEECAPADLSAYDPDGEGFSATPCVPIAKPGGEVEWRFAIVNTGNIPMDRIVLADRLPTPGDTGVLSGLDRGSEWTPLFDGGVELVQAPADADWSYQVTTGDVCADDLPQTLSPACADGAWVDPGAAAESEVTGIQVTIDMPTPLEPGGVILVDYDTVAAAYAPGTGPATLTEHPVAWNTVAAGAHLTATQASGTPDMPPTEGARVGVALATGSLMVEKTVSGDAADFAPDTFDVQLICVSAAGTPVETELPPIDLTLVADEPQQVDGLPWGASCEIAEGDNGQTSTSGTGGVVVDPAQPDAPEIEAASLDNVYELAGLEITKTVTSDAVDADGEPIGYGPFEVSVTCTFLGEAVYATGFSADDPMVFEIAQGETVTLDGLPAGAECSIEETDAAGAIAVSTTGSNANGDVDQGGADGIDIVLTPDDAGHTNEADVDNAFGVGSLSVLKVTEPADSPFAQGPYVALVECTLEGQSTWNGELVFAAAEDDPATEDDDTDLEATVDDIAAGSECVVTETDDGFATSSTVSPGTVTVPLGDVVTVTITNVFAEGSVTVTKVFEGDTRWADSSYDVTIRCVDLTSQDLVVSIPGGATRTLTEANSWTTTYDPLPAGALCTLAETDAGNSSSTQILDEDGDPVGIWQVGTADARAFSVVNTFEVGSIEVTKTTSGDGAELWGTSSFSVHLECTAMIDGAPAVIDIPGGADRVLQVTADPATATTTYEALPPGAECIVTETDPGGASGVVMEPAGGAVTVGDATGPVTVDIDNVFDVGELVVEKTITGDGAQWATGDFEVSLACTWNGAPVDIPGGATRVLSQSAGMTTTYEELPDGAVCQVSESDAANASESTISPDDGLVVVEPGAVVTVDVENRFDAGEIVVTKEVTGPGAELGSTTFLVQLSCEWTLQGEVVQLDVPGTAIRRLGEANGFTTTYEGLPDGAVCTLVEQYDGGAGSTTLSPVDGVVTVQENASVSIDVVNDFPAGSLDLRKVLAGSGADYFGAGPFTLHVTCTLEDGRSMPRTVYDEDVILGGDEPMDTTIDGIPTGSVCTVEETDDGVADSQLIQGSPATIGDGDVVTVTATNTFLTGSVVVSKKVTGSGAPTRGSGPFEVTVQCIDPASGRELVDIPGGAVRVLDEGNDYLTEYEVLPAGALCGIAETDDGGADEKRLLDASGAEIGLIALDSGSRVGFFLVRADVEASFELENTFHALPATGADGTAAVVGGLIGIILLSIGGVIFVVARRRSGRA</sequence>
<dbReference type="InterPro" id="IPR051172">
    <property type="entry name" value="Chlamydia_OmcB"/>
</dbReference>
<organism evidence="4 5">
    <name type="scientific">Microbacterium murale</name>
    <dbReference type="NCBI Taxonomy" id="1081040"/>
    <lineage>
        <taxon>Bacteria</taxon>
        <taxon>Bacillati</taxon>
        <taxon>Actinomycetota</taxon>
        <taxon>Actinomycetes</taxon>
        <taxon>Micrococcales</taxon>
        <taxon>Microbacteriaceae</taxon>
        <taxon>Microbacterium</taxon>
    </lineage>
</organism>
<feature type="domain" description="DUF5979" evidence="3">
    <location>
        <begin position="2623"/>
        <end position="2698"/>
    </location>
</feature>
<feature type="domain" description="DUF5979" evidence="3">
    <location>
        <begin position="2413"/>
        <end position="2514"/>
    </location>
</feature>
<feature type="transmembrane region" description="Helical" evidence="2">
    <location>
        <begin position="2752"/>
        <end position="2774"/>
    </location>
</feature>
<dbReference type="Proteomes" id="UP000629365">
    <property type="component" value="Unassembled WGS sequence"/>
</dbReference>
<proteinExistence type="predicted"/>
<feature type="domain" description="DUF5979" evidence="3">
    <location>
        <begin position="1854"/>
        <end position="1975"/>
    </location>
</feature>
<evidence type="ECO:0000313" key="4">
    <source>
        <dbReference type="EMBL" id="GGD81661.1"/>
    </source>
</evidence>
<feature type="domain" description="DUF5979" evidence="3">
    <location>
        <begin position="1751"/>
        <end position="1833"/>
    </location>
</feature>
<feature type="domain" description="DUF5979" evidence="3">
    <location>
        <begin position="1982"/>
        <end position="2083"/>
    </location>
</feature>
<dbReference type="EMBL" id="BMCM01000004">
    <property type="protein sequence ID" value="GGD81661.1"/>
    <property type="molecule type" value="Genomic_DNA"/>
</dbReference>
<keyword evidence="2" id="KW-0472">Membrane</keyword>
<dbReference type="Pfam" id="PF19407">
    <property type="entry name" value="DUF5979"/>
    <property type="match status" value="9"/>
</dbReference>
<keyword evidence="2" id="KW-1133">Transmembrane helix</keyword>
<evidence type="ECO:0000259" key="3">
    <source>
        <dbReference type="Pfam" id="PF19407"/>
    </source>
</evidence>
<evidence type="ECO:0000256" key="2">
    <source>
        <dbReference type="SAM" id="Phobius"/>
    </source>
</evidence>
<protein>
    <recommendedName>
        <fullName evidence="3">DUF5979 domain-containing protein</fullName>
    </recommendedName>
</protein>
<reference evidence="5" key="1">
    <citation type="journal article" date="2019" name="Int. J. Syst. Evol. Microbiol.">
        <title>The Global Catalogue of Microorganisms (GCM) 10K type strain sequencing project: providing services to taxonomists for standard genome sequencing and annotation.</title>
        <authorList>
            <consortium name="The Broad Institute Genomics Platform"/>
            <consortium name="The Broad Institute Genome Sequencing Center for Infectious Disease"/>
            <person name="Wu L."/>
            <person name="Ma J."/>
        </authorList>
    </citation>
    <scope>NUCLEOTIDE SEQUENCE [LARGE SCALE GENOMIC DNA]</scope>
    <source>
        <strain evidence="5">CCM 7640</strain>
    </source>
</reference>
<feature type="domain" description="DUF5979" evidence="3">
    <location>
        <begin position="2088"/>
        <end position="2193"/>
    </location>
</feature>
<accession>A0ABQ1RXM8</accession>
<feature type="domain" description="DUF5979" evidence="3">
    <location>
        <begin position="2197"/>
        <end position="2305"/>
    </location>
</feature>
<dbReference type="Gene3D" id="2.60.40.1140">
    <property type="entry name" value="Collagen-binding surface protein Cna, B-type domain"/>
    <property type="match status" value="1"/>
</dbReference>
<evidence type="ECO:0000313" key="5">
    <source>
        <dbReference type="Proteomes" id="UP000629365"/>
    </source>
</evidence>
<feature type="compositionally biased region" description="Basic and acidic residues" evidence="1">
    <location>
        <begin position="1293"/>
        <end position="1305"/>
    </location>
</feature>
<dbReference type="Gene3D" id="2.60.40.740">
    <property type="match status" value="1"/>
</dbReference>
<comment type="caution">
    <text evidence="4">The sequence shown here is derived from an EMBL/GenBank/DDBJ whole genome shotgun (WGS) entry which is preliminary data.</text>
</comment>
<feature type="region of interest" description="Disordered" evidence="1">
    <location>
        <begin position="1293"/>
        <end position="1317"/>
    </location>
</feature>
<dbReference type="InterPro" id="IPR046022">
    <property type="entry name" value="DUF5979"/>
</dbReference>